<evidence type="ECO:0000256" key="4">
    <source>
        <dbReference type="ARBA" id="ARBA00039789"/>
    </source>
</evidence>
<evidence type="ECO:0000313" key="8">
    <source>
        <dbReference type="Proteomes" id="UP001365542"/>
    </source>
</evidence>
<accession>A0AAV9WY46</accession>
<proteinExistence type="inferred from homology"/>
<comment type="caution">
    <text evidence="7">The sequence shown here is derived from an EMBL/GenBank/DDBJ whole genome shotgun (WGS) entry which is preliminary data.</text>
</comment>
<dbReference type="PANTHER" id="PTHR22847:SF637">
    <property type="entry name" value="WD REPEAT DOMAIN 5B"/>
    <property type="match status" value="1"/>
</dbReference>
<dbReference type="EMBL" id="JAVHJO010000015">
    <property type="protein sequence ID" value="KAK6527710.1"/>
    <property type="molecule type" value="Genomic_DNA"/>
</dbReference>
<dbReference type="PROSITE" id="PS50082">
    <property type="entry name" value="WD_REPEATS_2"/>
    <property type="match status" value="4"/>
</dbReference>
<evidence type="ECO:0000256" key="5">
    <source>
        <dbReference type="ARBA" id="ARBA00043913"/>
    </source>
</evidence>
<feature type="repeat" description="WD" evidence="6">
    <location>
        <begin position="360"/>
        <end position="385"/>
    </location>
</feature>
<dbReference type="SUPFAM" id="SSF50998">
    <property type="entry name" value="Quinoprotein alcohol dehydrogenase-like"/>
    <property type="match status" value="1"/>
</dbReference>
<keyword evidence="1 6" id="KW-0853">WD repeat</keyword>
<comment type="similarity">
    <text evidence="3">Belongs to the WD repeat MDV1/CAF4 family.</text>
</comment>
<dbReference type="CDD" id="cd00200">
    <property type="entry name" value="WD40"/>
    <property type="match status" value="1"/>
</dbReference>
<feature type="repeat" description="WD" evidence="6">
    <location>
        <begin position="240"/>
        <end position="281"/>
    </location>
</feature>
<evidence type="ECO:0000256" key="1">
    <source>
        <dbReference type="ARBA" id="ARBA00022574"/>
    </source>
</evidence>
<dbReference type="SMART" id="SM00320">
    <property type="entry name" value="WD40"/>
    <property type="match status" value="9"/>
</dbReference>
<dbReference type="AlphaFoldDB" id="A0AAV9WY46"/>
<dbReference type="Gene3D" id="2.130.10.10">
    <property type="entry name" value="YVTN repeat-like/Quinoprotein amine dehydrogenase"/>
    <property type="match status" value="3"/>
</dbReference>
<protein>
    <recommendedName>
        <fullName evidence="4">Mitochondrial division protein 1</fullName>
    </recommendedName>
</protein>
<dbReference type="InterPro" id="IPR001680">
    <property type="entry name" value="WD40_rpt"/>
</dbReference>
<reference evidence="7 8" key="1">
    <citation type="submission" date="2019-10" db="EMBL/GenBank/DDBJ databases">
        <authorList>
            <person name="Palmer J.M."/>
        </authorList>
    </citation>
    <scope>NUCLEOTIDE SEQUENCE [LARGE SCALE GENOMIC DNA]</scope>
    <source>
        <strain evidence="7 8">TWF694</strain>
    </source>
</reference>
<evidence type="ECO:0000256" key="2">
    <source>
        <dbReference type="ARBA" id="ARBA00022737"/>
    </source>
</evidence>
<sequence>MVWDPTTGVLLKKIATDLVDLDYVAFSRDGRDIAAACSEFLAGEKRRMIMVWDAEAGDFKHKLTFPSSGIHSLAFSFDRSQLVSVSGRDGGYITINSWNINEEGSYQHRRELHREHNAGKSVEEPRISISPDGKFVISGSNDTIKLWEVTGDFQKEFIRHRHEITCIVCSPDNRRIFSGGTDGTIIIWHIEMGKLEKILKHNNGAWIYAIAISPGGAIVSADVHGTIKLWTATGDVQETFKSHQFGINCLAFSPDCRRIVSGAADSTTKLWSATGREDSEDSDDIFSFDFSPISREIVSGSYYGVISLWTATGTFRRKFQAHSRALTCVVFSPDGKLIVSGSADCTMKLWTVAGDLQAIFSGHLDFITSITFSPKGTRIISASGDAIKVWTITGKLQRTIKLRGESIERIAFSPDGRHFVLQSAWSSYIGLWDSSQLLAGLGFVGTLLHGHLKPGARQDVGIERDLRLLKISEDSKHIITDSGLIKIENRGAKFQLSGYENLKEFQLEGSHICYGAVPVLHLPSVLTPERHIIKGGHIVILSLDNQFVHLNIDQENLSSVLKV</sequence>
<feature type="repeat" description="WD" evidence="6">
    <location>
        <begin position="157"/>
        <end position="198"/>
    </location>
</feature>
<evidence type="ECO:0000256" key="6">
    <source>
        <dbReference type="PROSITE-ProRule" id="PRU00221"/>
    </source>
</evidence>
<dbReference type="PANTHER" id="PTHR22847">
    <property type="entry name" value="WD40 REPEAT PROTEIN"/>
    <property type="match status" value="1"/>
</dbReference>
<dbReference type="PROSITE" id="PS50294">
    <property type="entry name" value="WD_REPEATS_REGION"/>
    <property type="match status" value="3"/>
</dbReference>
<dbReference type="PRINTS" id="PR00320">
    <property type="entry name" value="GPROTEINBRPT"/>
</dbReference>
<dbReference type="Proteomes" id="UP001365542">
    <property type="component" value="Unassembled WGS sequence"/>
</dbReference>
<dbReference type="Pfam" id="PF00400">
    <property type="entry name" value="WD40"/>
    <property type="match status" value="6"/>
</dbReference>
<evidence type="ECO:0000256" key="3">
    <source>
        <dbReference type="ARBA" id="ARBA00038415"/>
    </source>
</evidence>
<comment type="function">
    <text evidence="5">Involved in mitochondrial fission. Acts as an adapter protein required to form mitochondrial fission complexes. Formation of these complexes is required to promote constriction and fission of the mitochondrial compartment at a late step in mitochondrial division.</text>
</comment>
<dbReference type="InterPro" id="IPR011047">
    <property type="entry name" value="Quinoprotein_ADH-like_sf"/>
</dbReference>
<feature type="repeat" description="WD" evidence="6">
    <location>
        <begin position="319"/>
        <end position="352"/>
    </location>
</feature>
<organism evidence="7 8">
    <name type="scientific">Orbilia ellipsospora</name>
    <dbReference type="NCBI Taxonomy" id="2528407"/>
    <lineage>
        <taxon>Eukaryota</taxon>
        <taxon>Fungi</taxon>
        <taxon>Dikarya</taxon>
        <taxon>Ascomycota</taxon>
        <taxon>Pezizomycotina</taxon>
        <taxon>Orbiliomycetes</taxon>
        <taxon>Orbiliales</taxon>
        <taxon>Orbiliaceae</taxon>
        <taxon>Orbilia</taxon>
    </lineage>
</organism>
<gene>
    <name evidence="7" type="ORF">TWF694_004690</name>
</gene>
<evidence type="ECO:0000313" key="7">
    <source>
        <dbReference type="EMBL" id="KAK6527710.1"/>
    </source>
</evidence>
<name>A0AAV9WY46_9PEZI</name>
<dbReference type="InterPro" id="IPR020472">
    <property type="entry name" value="WD40_PAC1"/>
</dbReference>
<keyword evidence="8" id="KW-1185">Reference proteome</keyword>
<keyword evidence="2" id="KW-0677">Repeat</keyword>
<dbReference type="InterPro" id="IPR015943">
    <property type="entry name" value="WD40/YVTN_repeat-like_dom_sf"/>
</dbReference>
<dbReference type="GO" id="GO:1990234">
    <property type="term" value="C:transferase complex"/>
    <property type="evidence" value="ECO:0007669"/>
    <property type="project" value="UniProtKB-ARBA"/>
</dbReference>